<dbReference type="Pfam" id="PF00158">
    <property type="entry name" value="Sigma54_activat"/>
    <property type="match status" value="1"/>
</dbReference>
<keyword evidence="4" id="KW-0805">Transcription regulation</keyword>
<evidence type="ECO:0000313" key="9">
    <source>
        <dbReference type="EMBL" id="MBN1571821.1"/>
    </source>
</evidence>
<dbReference type="PANTHER" id="PTHR32071:SF113">
    <property type="entry name" value="ALGINATE BIOSYNTHESIS TRANSCRIPTIONAL REGULATORY PROTEIN ALGB"/>
    <property type="match status" value="1"/>
</dbReference>
<evidence type="ECO:0000256" key="3">
    <source>
        <dbReference type="ARBA" id="ARBA00022840"/>
    </source>
</evidence>
<feature type="modified residue" description="4-aspartylphosphate" evidence="6">
    <location>
        <position position="59"/>
    </location>
</feature>
<dbReference type="PROSITE" id="PS00676">
    <property type="entry name" value="SIGMA54_INTERACT_2"/>
    <property type="match status" value="1"/>
</dbReference>
<dbReference type="GO" id="GO:0043565">
    <property type="term" value="F:sequence-specific DNA binding"/>
    <property type="evidence" value="ECO:0007669"/>
    <property type="project" value="InterPro"/>
</dbReference>
<dbReference type="Proteomes" id="UP000809273">
    <property type="component" value="Unassembled WGS sequence"/>
</dbReference>
<dbReference type="Gene3D" id="1.10.10.60">
    <property type="entry name" value="Homeodomain-like"/>
    <property type="match status" value="1"/>
</dbReference>
<dbReference type="PANTHER" id="PTHR32071">
    <property type="entry name" value="TRANSCRIPTIONAL REGULATORY PROTEIN"/>
    <property type="match status" value="1"/>
</dbReference>
<feature type="domain" description="Sigma-54 factor interaction" evidence="7">
    <location>
        <begin position="149"/>
        <end position="378"/>
    </location>
</feature>
<sequence length="468" mass="52675">MLNTYLDESILVVDDEEGVLLLLDRMLEREGYKNVFLADSAESALEKIYKENITIVLTDVRMPGMDGIELLEKVKVIDPSIIVIIITAHGSIDLAVECIKKGAYDLITKPFGSEIVTMTIEKALEERRLKDEIYDLRMSVTKSADFMDFVGVSEPMQRVYEKIKAVAPTDAPVLITGESGTGKELAIRAIHELSTRKDMPLVSVSCPNLPEQMLESELFGHVKGAFTDAYRDKKGLFEKADKGTLFLDEIGDISPDVQVKLLRALQEGEILPLGSEKVKKLDVRVITSTNKDLTKKVNQGKFREDLFYRINVINICMPPLRERSEDIRRLSSYFLAMYSAKLSKPIKGITDEALEYLKNRDWNGNVRELMNKIYNGVVFAKGDLIEISDITPEDGIVKEDQKSPVDLSGESFRDLRGNLLDRFESNFVKDALKSADGNVSKAARESGLSRQSFQHLMRKYGIKSDDIE</sequence>
<dbReference type="InterPro" id="IPR009057">
    <property type="entry name" value="Homeodomain-like_sf"/>
</dbReference>
<keyword evidence="5" id="KW-0804">Transcription</keyword>
<dbReference type="SMART" id="SM00448">
    <property type="entry name" value="REC"/>
    <property type="match status" value="1"/>
</dbReference>
<comment type="caution">
    <text evidence="9">The sequence shown here is derived from an EMBL/GenBank/DDBJ whole genome shotgun (WGS) entry which is preliminary data.</text>
</comment>
<evidence type="ECO:0000256" key="1">
    <source>
        <dbReference type="ARBA" id="ARBA00022553"/>
    </source>
</evidence>
<evidence type="ECO:0000259" key="8">
    <source>
        <dbReference type="PROSITE" id="PS50110"/>
    </source>
</evidence>
<dbReference type="Gene3D" id="3.40.50.300">
    <property type="entry name" value="P-loop containing nucleotide triphosphate hydrolases"/>
    <property type="match status" value="1"/>
</dbReference>
<keyword evidence="2" id="KW-0547">Nucleotide-binding</keyword>
<gene>
    <name evidence="9" type="ORF">JW984_01355</name>
</gene>
<keyword evidence="3" id="KW-0067">ATP-binding</keyword>
<evidence type="ECO:0000256" key="5">
    <source>
        <dbReference type="ARBA" id="ARBA00023163"/>
    </source>
</evidence>
<dbReference type="InterPro" id="IPR027417">
    <property type="entry name" value="P-loop_NTPase"/>
</dbReference>
<proteinExistence type="predicted"/>
<dbReference type="Pfam" id="PF25601">
    <property type="entry name" value="AAA_lid_14"/>
    <property type="match status" value="1"/>
</dbReference>
<dbReference type="AlphaFoldDB" id="A0A9D8K9J3"/>
<dbReference type="InterPro" id="IPR002078">
    <property type="entry name" value="Sigma_54_int"/>
</dbReference>
<dbReference type="SUPFAM" id="SSF52540">
    <property type="entry name" value="P-loop containing nucleoside triphosphate hydrolases"/>
    <property type="match status" value="1"/>
</dbReference>
<dbReference type="FunFam" id="3.40.50.2300:FF:000018">
    <property type="entry name" value="DNA-binding transcriptional regulator NtrC"/>
    <property type="match status" value="1"/>
</dbReference>
<dbReference type="SMART" id="SM00382">
    <property type="entry name" value="AAA"/>
    <property type="match status" value="1"/>
</dbReference>
<evidence type="ECO:0000313" key="10">
    <source>
        <dbReference type="Proteomes" id="UP000809273"/>
    </source>
</evidence>
<dbReference type="InterPro" id="IPR003593">
    <property type="entry name" value="AAA+_ATPase"/>
</dbReference>
<dbReference type="SUPFAM" id="SSF52172">
    <property type="entry name" value="CheY-like"/>
    <property type="match status" value="1"/>
</dbReference>
<dbReference type="GO" id="GO:0000160">
    <property type="term" value="P:phosphorelay signal transduction system"/>
    <property type="evidence" value="ECO:0007669"/>
    <property type="project" value="InterPro"/>
</dbReference>
<dbReference type="InterPro" id="IPR025943">
    <property type="entry name" value="Sigma_54_int_dom_ATP-bd_2"/>
</dbReference>
<reference evidence="9" key="1">
    <citation type="journal article" date="2021" name="Environ. Microbiol.">
        <title>Genomic characterization of three novel Desulfobacterota classes expand the metabolic and phylogenetic diversity of the phylum.</title>
        <authorList>
            <person name="Murphy C.L."/>
            <person name="Biggerstaff J."/>
            <person name="Eichhorn A."/>
            <person name="Ewing E."/>
            <person name="Shahan R."/>
            <person name="Soriano D."/>
            <person name="Stewart S."/>
            <person name="VanMol K."/>
            <person name="Walker R."/>
            <person name="Walters P."/>
            <person name="Elshahed M.S."/>
            <person name="Youssef N.H."/>
        </authorList>
    </citation>
    <scope>NUCLEOTIDE SEQUENCE</scope>
    <source>
        <strain evidence="9">Zod_Metabat.24</strain>
    </source>
</reference>
<dbReference type="Gene3D" id="1.10.8.60">
    <property type="match status" value="1"/>
</dbReference>
<dbReference type="CDD" id="cd00009">
    <property type="entry name" value="AAA"/>
    <property type="match status" value="1"/>
</dbReference>
<dbReference type="GO" id="GO:0005524">
    <property type="term" value="F:ATP binding"/>
    <property type="evidence" value="ECO:0007669"/>
    <property type="project" value="UniProtKB-KW"/>
</dbReference>
<dbReference type="PRINTS" id="PR01590">
    <property type="entry name" value="HTHFIS"/>
</dbReference>
<evidence type="ECO:0000256" key="6">
    <source>
        <dbReference type="PROSITE-ProRule" id="PRU00169"/>
    </source>
</evidence>
<dbReference type="InterPro" id="IPR002197">
    <property type="entry name" value="HTH_Fis"/>
</dbReference>
<dbReference type="Pfam" id="PF02954">
    <property type="entry name" value="HTH_8"/>
    <property type="match status" value="1"/>
</dbReference>
<dbReference type="EMBL" id="JAFGIX010000007">
    <property type="protein sequence ID" value="MBN1571821.1"/>
    <property type="molecule type" value="Genomic_DNA"/>
</dbReference>
<name>A0A9D8K9J3_9DELT</name>
<dbReference type="InterPro" id="IPR011006">
    <property type="entry name" value="CheY-like_superfamily"/>
</dbReference>
<reference evidence="9" key="2">
    <citation type="submission" date="2021-01" db="EMBL/GenBank/DDBJ databases">
        <authorList>
            <person name="Hahn C.R."/>
            <person name="Youssef N.H."/>
            <person name="Elshahed M."/>
        </authorList>
    </citation>
    <scope>NUCLEOTIDE SEQUENCE</scope>
    <source>
        <strain evidence="9">Zod_Metabat.24</strain>
    </source>
</reference>
<dbReference type="Pfam" id="PF00072">
    <property type="entry name" value="Response_reg"/>
    <property type="match status" value="1"/>
</dbReference>
<dbReference type="SUPFAM" id="SSF46689">
    <property type="entry name" value="Homeodomain-like"/>
    <property type="match status" value="1"/>
</dbReference>
<organism evidence="9 10">
    <name type="scientific">Candidatus Zymogenus saltonus</name>
    <dbReference type="NCBI Taxonomy" id="2844893"/>
    <lineage>
        <taxon>Bacteria</taxon>
        <taxon>Deltaproteobacteria</taxon>
        <taxon>Candidatus Zymogenia</taxon>
        <taxon>Candidatus Zymogeniales</taxon>
        <taxon>Candidatus Zymogenaceae</taxon>
        <taxon>Candidatus Zymogenus</taxon>
    </lineage>
</organism>
<evidence type="ECO:0000259" key="7">
    <source>
        <dbReference type="PROSITE" id="PS50045"/>
    </source>
</evidence>
<dbReference type="InterPro" id="IPR001789">
    <property type="entry name" value="Sig_transdc_resp-reg_receiver"/>
</dbReference>
<dbReference type="GO" id="GO:0006355">
    <property type="term" value="P:regulation of DNA-templated transcription"/>
    <property type="evidence" value="ECO:0007669"/>
    <property type="project" value="InterPro"/>
</dbReference>
<dbReference type="PROSITE" id="PS50045">
    <property type="entry name" value="SIGMA54_INTERACT_4"/>
    <property type="match status" value="1"/>
</dbReference>
<evidence type="ECO:0000256" key="2">
    <source>
        <dbReference type="ARBA" id="ARBA00022741"/>
    </source>
</evidence>
<evidence type="ECO:0000256" key="4">
    <source>
        <dbReference type="ARBA" id="ARBA00023015"/>
    </source>
</evidence>
<dbReference type="PROSITE" id="PS50110">
    <property type="entry name" value="RESPONSE_REGULATORY"/>
    <property type="match status" value="1"/>
</dbReference>
<keyword evidence="1 6" id="KW-0597">Phosphoprotein</keyword>
<dbReference type="Gene3D" id="3.40.50.2300">
    <property type="match status" value="1"/>
</dbReference>
<accession>A0A9D8K9J3</accession>
<feature type="domain" description="Response regulatory" evidence="8">
    <location>
        <begin position="9"/>
        <end position="124"/>
    </location>
</feature>
<protein>
    <submittedName>
        <fullName evidence="9">Sigma-54-dependent Fis family transcriptional regulator</fullName>
    </submittedName>
</protein>
<dbReference type="InterPro" id="IPR058031">
    <property type="entry name" value="AAA_lid_NorR"/>
</dbReference>
<dbReference type="FunFam" id="3.40.50.300:FF:000006">
    <property type="entry name" value="DNA-binding transcriptional regulator NtrC"/>
    <property type="match status" value="1"/>
</dbReference>